<dbReference type="PROSITE" id="PS50977">
    <property type="entry name" value="HTH_TETR_2"/>
    <property type="match status" value="1"/>
</dbReference>
<evidence type="ECO:0000256" key="4">
    <source>
        <dbReference type="PROSITE-ProRule" id="PRU00335"/>
    </source>
</evidence>
<dbReference type="PATRIC" id="fig|2033.4.peg.1056"/>
<protein>
    <submittedName>
        <fullName evidence="6">Transcriptional regulator</fullName>
    </submittedName>
</protein>
<dbReference type="SUPFAM" id="SSF46689">
    <property type="entry name" value="Homeodomain-like"/>
    <property type="match status" value="1"/>
</dbReference>
<evidence type="ECO:0000256" key="2">
    <source>
        <dbReference type="ARBA" id="ARBA00023125"/>
    </source>
</evidence>
<gene>
    <name evidence="6" type="ORF">RSA3_15845</name>
</gene>
<dbReference type="AlphaFoldDB" id="A0A147F402"/>
<reference evidence="6 7" key="1">
    <citation type="journal article" date="2016" name="Front. Microbiol.">
        <title>Genomic Resource of Rice Seed Associated Bacteria.</title>
        <authorList>
            <person name="Midha S."/>
            <person name="Bansal K."/>
            <person name="Sharma S."/>
            <person name="Kumar N."/>
            <person name="Patil P.P."/>
            <person name="Chaudhry V."/>
            <person name="Patil P.B."/>
        </authorList>
    </citation>
    <scope>NUCLEOTIDE SEQUENCE [LARGE SCALE GENOMIC DNA]</scope>
    <source>
        <strain evidence="6 7">RSA3</strain>
    </source>
</reference>
<dbReference type="Proteomes" id="UP000072189">
    <property type="component" value="Unassembled WGS sequence"/>
</dbReference>
<dbReference type="Pfam" id="PF00440">
    <property type="entry name" value="TetR_N"/>
    <property type="match status" value="1"/>
</dbReference>
<dbReference type="GO" id="GO:0003677">
    <property type="term" value="F:DNA binding"/>
    <property type="evidence" value="ECO:0007669"/>
    <property type="project" value="UniProtKB-UniRule"/>
</dbReference>
<evidence type="ECO:0000313" key="6">
    <source>
        <dbReference type="EMBL" id="KTS08222.1"/>
    </source>
</evidence>
<dbReference type="PANTHER" id="PTHR47506">
    <property type="entry name" value="TRANSCRIPTIONAL REGULATORY PROTEIN"/>
    <property type="match status" value="1"/>
</dbReference>
<evidence type="ECO:0000256" key="1">
    <source>
        <dbReference type="ARBA" id="ARBA00023015"/>
    </source>
</evidence>
<dbReference type="InterPro" id="IPR036271">
    <property type="entry name" value="Tet_transcr_reg_TetR-rel_C_sf"/>
</dbReference>
<feature type="DNA-binding region" description="H-T-H motif" evidence="4">
    <location>
        <begin position="11"/>
        <end position="30"/>
    </location>
</feature>
<keyword evidence="3" id="KW-0804">Transcription</keyword>
<accession>A0A147F402</accession>
<dbReference type="InterPro" id="IPR001647">
    <property type="entry name" value="HTH_TetR"/>
</dbReference>
<keyword evidence="2 4" id="KW-0238">DNA-binding</keyword>
<evidence type="ECO:0000256" key="3">
    <source>
        <dbReference type="ARBA" id="ARBA00023163"/>
    </source>
</evidence>
<dbReference type="InterPro" id="IPR011075">
    <property type="entry name" value="TetR_C"/>
</dbReference>
<dbReference type="InterPro" id="IPR009057">
    <property type="entry name" value="Homeodomain-like_sf"/>
</dbReference>
<organism evidence="6 7">
    <name type="scientific">Microbacterium testaceum</name>
    <name type="common">Aureobacterium testaceum</name>
    <name type="synonym">Brevibacterium testaceum</name>
    <dbReference type="NCBI Taxonomy" id="2033"/>
    <lineage>
        <taxon>Bacteria</taxon>
        <taxon>Bacillati</taxon>
        <taxon>Actinomycetota</taxon>
        <taxon>Actinomycetes</taxon>
        <taxon>Micrococcales</taxon>
        <taxon>Microbacteriaceae</taxon>
        <taxon>Microbacterium</taxon>
    </lineage>
</organism>
<proteinExistence type="predicted"/>
<sequence length="181" mass="19613">MFWSRGYDRTSMEDVAVASGVGTSSLYAAYASKLGLFLCVFRRYCEGRVAFVAEATSAPRTDLAVVAGQFLQRVVDECGSSADRRGCLMLNTIVELGDRFPEVLDISAATTARMERVLAETFLRTAAEQDLILDAEEAAAHAERTVLASQGLIQLSRLRVPHERLAALAAHSARASVWQGA</sequence>
<feature type="domain" description="HTH tetR-type" evidence="5">
    <location>
        <begin position="1"/>
        <end position="48"/>
    </location>
</feature>
<dbReference type="Gene3D" id="1.10.10.60">
    <property type="entry name" value="Homeodomain-like"/>
    <property type="match status" value="1"/>
</dbReference>
<keyword evidence="1" id="KW-0805">Transcription regulation</keyword>
<dbReference type="Pfam" id="PF16925">
    <property type="entry name" value="TetR_C_13"/>
    <property type="match status" value="1"/>
</dbReference>
<evidence type="ECO:0000313" key="7">
    <source>
        <dbReference type="Proteomes" id="UP000072189"/>
    </source>
</evidence>
<dbReference type="EMBL" id="LDRV01000107">
    <property type="protein sequence ID" value="KTS08222.1"/>
    <property type="molecule type" value="Genomic_DNA"/>
</dbReference>
<comment type="caution">
    <text evidence="6">The sequence shown here is derived from an EMBL/GenBank/DDBJ whole genome shotgun (WGS) entry which is preliminary data.</text>
</comment>
<dbReference type="SUPFAM" id="SSF48498">
    <property type="entry name" value="Tetracyclin repressor-like, C-terminal domain"/>
    <property type="match status" value="1"/>
</dbReference>
<name>A0A147F402_MICTE</name>
<evidence type="ECO:0000259" key="5">
    <source>
        <dbReference type="PROSITE" id="PS50977"/>
    </source>
</evidence>
<dbReference type="Gene3D" id="1.10.357.10">
    <property type="entry name" value="Tetracycline Repressor, domain 2"/>
    <property type="match status" value="1"/>
</dbReference>
<dbReference type="PANTHER" id="PTHR47506:SF1">
    <property type="entry name" value="HTH-TYPE TRANSCRIPTIONAL REGULATOR YJDC"/>
    <property type="match status" value="1"/>
</dbReference>